<reference evidence="3" key="1">
    <citation type="submission" date="2023-06" db="EMBL/GenBank/DDBJ databases">
        <title>A Treasure from Seagulls: Isolation and Description of Aciduricobacillus qingdaonensis gen. nov., sp. nov., a Rare Obligately Uric Acid-utilizing Member in the Family Bacillaceae.</title>
        <authorList>
            <person name="Liu W."/>
            <person name="Wang B."/>
        </authorList>
    </citation>
    <scope>NUCLEOTIDE SEQUENCE</scope>
    <source>
        <strain evidence="3">44XB</strain>
    </source>
</reference>
<dbReference type="CDD" id="cd04782">
    <property type="entry name" value="HTH_BltR"/>
    <property type="match status" value="1"/>
</dbReference>
<dbReference type="SMART" id="SM00422">
    <property type="entry name" value="HTH_MERR"/>
    <property type="match status" value="1"/>
</dbReference>
<dbReference type="PROSITE" id="PS50937">
    <property type="entry name" value="HTH_MERR_2"/>
    <property type="match status" value="1"/>
</dbReference>
<dbReference type="SUPFAM" id="SSF46955">
    <property type="entry name" value="Putative DNA-binding domain"/>
    <property type="match status" value="1"/>
</dbReference>
<dbReference type="Proteomes" id="UP001180087">
    <property type="component" value="Chromosome"/>
</dbReference>
<dbReference type="EMBL" id="CP129113">
    <property type="protein sequence ID" value="WLV25248.1"/>
    <property type="molecule type" value="Genomic_DNA"/>
</dbReference>
<dbReference type="InterPro" id="IPR029442">
    <property type="entry name" value="GyrI-like"/>
</dbReference>
<dbReference type="RefSeq" id="WP_348029035.1">
    <property type="nucleotide sequence ID" value="NZ_CP129113.1"/>
</dbReference>
<dbReference type="InterPro" id="IPR011256">
    <property type="entry name" value="Reg_factor_effector_dom_sf"/>
</dbReference>
<dbReference type="Gene3D" id="1.10.1660.10">
    <property type="match status" value="1"/>
</dbReference>
<accession>A0ABY9L090</accession>
<keyword evidence="1" id="KW-0238">DNA-binding</keyword>
<proteinExistence type="predicted"/>
<dbReference type="Pfam" id="PF13411">
    <property type="entry name" value="MerR_1"/>
    <property type="match status" value="1"/>
</dbReference>
<dbReference type="InterPro" id="IPR047057">
    <property type="entry name" value="MerR_fam"/>
</dbReference>
<protein>
    <submittedName>
        <fullName evidence="3">MerR family transcriptional regulator</fullName>
    </submittedName>
</protein>
<organism evidence="3 4">
    <name type="scientific">Aciduricibacillus chroicocephali</name>
    <dbReference type="NCBI Taxonomy" id="3054939"/>
    <lineage>
        <taxon>Bacteria</taxon>
        <taxon>Bacillati</taxon>
        <taxon>Bacillota</taxon>
        <taxon>Bacilli</taxon>
        <taxon>Bacillales</taxon>
        <taxon>Bacillaceae</taxon>
        <taxon>Aciduricibacillus</taxon>
    </lineage>
</organism>
<gene>
    <name evidence="3" type="ORF">QR721_03175</name>
</gene>
<dbReference type="Pfam" id="PF06445">
    <property type="entry name" value="GyrI-like"/>
    <property type="match status" value="1"/>
</dbReference>
<name>A0ABY9L090_9BACI</name>
<dbReference type="InterPro" id="IPR009061">
    <property type="entry name" value="DNA-bd_dom_put_sf"/>
</dbReference>
<sequence>MSEDRGKYFTTGEFANLCNVKKKTLFHYDEIGLLSPEFRNEKGYRFYTFQQYGVYTVIELLKTLGMPLKEIKSFLQDKTPDELNSLLARKSKELEKKRIELSRVQKIIDTKISQIELALATDFSKIVLKNEEALPLYLSPSLLDCSDRAFVKILSAFSKDIEHLGLNKGNPIGALIAMPQLDTEDYENYEYLYIEADSSYSERPVFIRPAGLYVTAYHIGDEATIGKTYTRIKKYFRKNNLKIKGNAYEEYVLDEVAVQSIDQYVTKIQVEVERLD</sequence>
<evidence type="ECO:0000313" key="3">
    <source>
        <dbReference type="EMBL" id="WLV25248.1"/>
    </source>
</evidence>
<dbReference type="SUPFAM" id="SSF55136">
    <property type="entry name" value="Probable bacterial effector-binding domain"/>
    <property type="match status" value="1"/>
</dbReference>
<evidence type="ECO:0000256" key="1">
    <source>
        <dbReference type="ARBA" id="ARBA00023125"/>
    </source>
</evidence>
<dbReference type="PANTHER" id="PTHR30204">
    <property type="entry name" value="REDOX-CYCLING DRUG-SENSING TRANSCRIPTIONAL ACTIVATOR SOXR"/>
    <property type="match status" value="1"/>
</dbReference>
<dbReference type="Gene3D" id="3.20.80.10">
    <property type="entry name" value="Regulatory factor, effector binding domain"/>
    <property type="match status" value="1"/>
</dbReference>
<keyword evidence="4" id="KW-1185">Reference proteome</keyword>
<dbReference type="PANTHER" id="PTHR30204:SF85">
    <property type="entry name" value="MULTIDRUG-EFFLUX TRANSPORTER 2 REGULATOR"/>
    <property type="match status" value="1"/>
</dbReference>
<evidence type="ECO:0000259" key="2">
    <source>
        <dbReference type="PROSITE" id="PS50937"/>
    </source>
</evidence>
<dbReference type="InterPro" id="IPR000551">
    <property type="entry name" value="MerR-type_HTH_dom"/>
</dbReference>
<evidence type="ECO:0000313" key="4">
    <source>
        <dbReference type="Proteomes" id="UP001180087"/>
    </source>
</evidence>
<feature type="domain" description="HTH merR-type" evidence="2">
    <location>
        <begin position="8"/>
        <end position="77"/>
    </location>
</feature>
<dbReference type="PROSITE" id="PS00552">
    <property type="entry name" value="HTH_MERR_1"/>
    <property type="match status" value="1"/>
</dbReference>